<dbReference type="HOGENOM" id="CLU_031248_2_2_14"/>
<evidence type="ECO:0000256" key="3">
    <source>
        <dbReference type="ARBA" id="ARBA00022605"/>
    </source>
</evidence>
<sequence length="213" mass="23865">MKLIVGAMIEEISQIIEGFGLSKIRFNGQIELYSGKINDEEVMVLQTGIGKTNAAMSLSAVLSCYNIEEVINIGIVGATKPFTSNEVVVINEASYHDFDLTVFGYEKGQVPRMPVYYESNQASIMKFKRLLNAKEARLYTGDSFTLNTDLTGVFDMEGAALYQVSYRFAVPIAAIKVVSDVIGEDSQHEDYKTFEKNCSIRLYELIKHYFMEG</sequence>
<dbReference type="SUPFAM" id="SSF53167">
    <property type="entry name" value="Purine and uridine phosphorylases"/>
    <property type="match status" value="1"/>
</dbReference>
<evidence type="ECO:0000259" key="6">
    <source>
        <dbReference type="Pfam" id="PF01048"/>
    </source>
</evidence>
<dbReference type="GO" id="GO:0008930">
    <property type="term" value="F:methylthioadenosine nucleosidase activity"/>
    <property type="evidence" value="ECO:0007669"/>
    <property type="project" value="InterPro"/>
</dbReference>
<keyword evidence="5" id="KW-0486">Methionine biosynthesis</keyword>
<dbReference type="AlphaFoldDB" id="U4KPP2"/>
<dbReference type="CDD" id="cd09008">
    <property type="entry name" value="MTAN"/>
    <property type="match status" value="1"/>
</dbReference>
<keyword evidence="3" id="KW-0028">Amino-acid biosynthesis</keyword>
<dbReference type="KEGG" id="abra:BN85313150"/>
<dbReference type="RefSeq" id="WP_030005196.1">
    <property type="nucleotide sequence ID" value="NC_022549.1"/>
</dbReference>
<dbReference type="EC" id="3.2.2.9" evidence="2"/>
<dbReference type="Gene3D" id="3.40.50.1580">
    <property type="entry name" value="Nucleoside phosphorylase domain"/>
    <property type="match status" value="1"/>
</dbReference>
<feature type="domain" description="Nucleoside phosphorylase" evidence="6">
    <location>
        <begin position="4"/>
        <end position="209"/>
    </location>
</feature>
<evidence type="ECO:0000313" key="7">
    <source>
        <dbReference type="EMBL" id="CCV66336.1"/>
    </source>
</evidence>
<dbReference type="InterPro" id="IPR000845">
    <property type="entry name" value="Nucleoside_phosphorylase_d"/>
</dbReference>
<dbReference type="InterPro" id="IPR035994">
    <property type="entry name" value="Nucleoside_phosphorylase_sf"/>
</dbReference>
<organism evidence="7 8">
    <name type="scientific">Acholeplasma brassicae</name>
    <dbReference type="NCBI Taxonomy" id="61635"/>
    <lineage>
        <taxon>Bacteria</taxon>
        <taxon>Bacillati</taxon>
        <taxon>Mycoplasmatota</taxon>
        <taxon>Mollicutes</taxon>
        <taxon>Acholeplasmatales</taxon>
        <taxon>Acholeplasmataceae</taxon>
        <taxon>Acholeplasma</taxon>
    </lineage>
</organism>
<dbReference type="PANTHER" id="PTHR46832">
    <property type="entry name" value="5'-METHYLTHIOADENOSINE/S-ADENOSYLHOMOCYSTEINE NUCLEOSIDASE"/>
    <property type="match status" value="1"/>
</dbReference>
<evidence type="ECO:0000313" key="8">
    <source>
        <dbReference type="Proteomes" id="UP000032737"/>
    </source>
</evidence>
<proteinExistence type="predicted"/>
<keyword evidence="7" id="KW-0326">Glycosidase</keyword>
<dbReference type="OrthoDB" id="9792278at2"/>
<dbReference type="NCBIfam" id="TIGR01704">
    <property type="entry name" value="MTA_SAH-Nsdase"/>
    <property type="match status" value="1"/>
</dbReference>
<keyword evidence="8" id="KW-1185">Reference proteome</keyword>
<evidence type="ECO:0000256" key="2">
    <source>
        <dbReference type="ARBA" id="ARBA00011974"/>
    </source>
</evidence>
<dbReference type="PANTHER" id="PTHR46832:SF1">
    <property type="entry name" value="5'-METHYLTHIOADENOSINE_S-ADENOSYLHOMOCYSTEINE NUCLEOSIDASE"/>
    <property type="match status" value="1"/>
</dbReference>
<name>U4KPP2_9MOLU</name>
<dbReference type="UniPathway" id="UPA00904">
    <property type="reaction ID" value="UER00871"/>
</dbReference>
<protein>
    <recommendedName>
        <fullName evidence="2">adenosylhomocysteine nucleosidase</fullName>
        <ecNumber evidence="2">3.2.2.9</ecNumber>
    </recommendedName>
</protein>
<dbReference type="Proteomes" id="UP000032737">
    <property type="component" value="Chromosome"/>
</dbReference>
<dbReference type="EMBL" id="FO681348">
    <property type="protein sequence ID" value="CCV66336.1"/>
    <property type="molecule type" value="Genomic_DNA"/>
</dbReference>
<evidence type="ECO:0000256" key="5">
    <source>
        <dbReference type="ARBA" id="ARBA00023167"/>
    </source>
</evidence>
<gene>
    <name evidence="7" type="primary">pfs</name>
    <name evidence="7" type="ORF">BN85313150</name>
</gene>
<comment type="pathway">
    <text evidence="1">Amino-acid biosynthesis; L-methionine biosynthesis via salvage pathway; S-methyl-5-thio-alpha-D-ribose 1-phosphate from S-methyl-5'-thioadenosine (hydrolase route): step 1/2.</text>
</comment>
<dbReference type="GO" id="GO:0009164">
    <property type="term" value="P:nucleoside catabolic process"/>
    <property type="evidence" value="ECO:0007669"/>
    <property type="project" value="InterPro"/>
</dbReference>
<dbReference type="Pfam" id="PF01048">
    <property type="entry name" value="PNP_UDP_1"/>
    <property type="match status" value="1"/>
</dbReference>
<evidence type="ECO:0000256" key="4">
    <source>
        <dbReference type="ARBA" id="ARBA00022801"/>
    </source>
</evidence>
<dbReference type="GO" id="GO:0019509">
    <property type="term" value="P:L-methionine salvage from methylthioadenosine"/>
    <property type="evidence" value="ECO:0007669"/>
    <property type="project" value="UniProtKB-UniPathway"/>
</dbReference>
<evidence type="ECO:0000256" key="1">
    <source>
        <dbReference type="ARBA" id="ARBA00004945"/>
    </source>
</evidence>
<dbReference type="GO" id="GO:0008782">
    <property type="term" value="F:adenosylhomocysteine nucleosidase activity"/>
    <property type="evidence" value="ECO:0007669"/>
    <property type="project" value="UniProtKB-EC"/>
</dbReference>
<dbReference type="GO" id="GO:0005829">
    <property type="term" value="C:cytosol"/>
    <property type="evidence" value="ECO:0007669"/>
    <property type="project" value="TreeGrafter"/>
</dbReference>
<reference evidence="7 8" key="1">
    <citation type="journal article" date="2013" name="J. Mol. Microbiol. Biotechnol.">
        <title>Analysis of the Complete Genomes of Acholeplasma brassicae , A. palmae and A. laidlawii and Their Comparison to the Obligate Parasites from ' Candidatus Phytoplasma'.</title>
        <authorList>
            <person name="Kube M."/>
            <person name="Siewert C."/>
            <person name="Migdoll A.M."/>
            <person name="Duduk B."/>
            <person name="Holz S."/>
            <person name="Rabus R."/>
            <person name="Seemuller E."/>
            <person name="Mitrovic J."/>
            <person name="Muller I."/>
            <person name="Buttner C."/>
            <person name="Reinhardt R."/>
        </authorList>
    </citation>
    <scope>NUCLEOTIDE SEQUENCE [LARGE SCALE GENOMIC DNA]</scope>
    <source>
        <strain evidence="8">0502</strain>
    </source>
</reference>
<dbReference type="InterPro" id="IPR010049">
    <property type="entry name" value="MTA_SAH_Nsdase"/>
</dbReference>
<dbReference type="STRING" id="61635.BN85313150"/>
<dbReference type="GO" id="GO:0019284">
    <property type="term" value="P:L-methionine salvage from S-adenosylmethionine"/>
    <property type="evidence" value="ECO:0007669"/>
    <property type="project" value="TreeGrafter"/>
</dbReference>
<keyword evidence="4 7" id="KW-0378">Hydrolase</keyword>
<accession>U4KPP2</accession>